<protein>
    <submittedName>
        <fullName evidence="1">Uncharacterized protein</fullName>
    </submittedName>
</protein>
<evidence type="ECO:0000313" key="1">
    <source>
        <dbReference type="EMBL" id="KAK2953260.1"/>
    </source>
</evidence>
<proteinExistence type="predicted"/>
<dbReference type="Proteomes" id="UP001281761">
    <property type="component" value="Unassembled WGS sequence"/>
</dbReference>
<evidence type="ECO:0000313" key="2">
    <source>
        <dbReference type="Proteomes" id="UP001281761"/>
    </source>
</evidence>
<gene>
    <name evidence="1" type="ORF">BLNAU_11723</name>
</gene>
<accession>A0ABQ9XS76</accession>
<dbReference type="EMBL" id="JARBJD010000093">
    <property type="protein sequence ID" value="KAK2953260.1"/>
    <property type="molecule type" value="Genomic_DNA"/>
</dbReference>
<comment type="caution">
    <text evidence="1">The sequence shown here is derived from an EMBL/GenBank/DDBJ whole genome shotgun (WGS) entry which is preliminary data.</text>
</comment>
<reference evidence="1 2" key="1">
    <citation type="journal article" date="2022" name="bioRxiv">
        <title>Genomics of Preaxostyla Flagellates Illuminates Evolutionary Transitions and the Path Towards Mitochondrial Loss.</title>
        <authorList>
            <person name="Novak L.V.F."/>
            <person name="Treitli S.C."/>
            <person name="Pyrih J."/>
            <person name="Halakuc P."/>
            <person name="Pipaliya S.V."/>
            <person name="Vacek V."/>
            <person name="Brzon O."/>
            <person name="Soukal P."/>
            <person name="Eme L."/>
            <person name="Dacks J.B."/>
            <person name="Karnkowska A."/>
            <person name="Elias M."/>
            <person name="Hampl V."/>
        </authorList>
    </citation>
    <scope>NUCLEOTIDE SEQUENCE [LARGE SCALE GENOMIC DNA]</scope>
    <source>
        <strain evidence="1">NAU3</strain>
        <tissue evidence="1">Gut</tissue>
    </source>
</reference>
<sequence>MRMERRCGWNDDADGTMRRMERRYGWNDDADGTTMRMERLFDLTDGADGTTVHFEQQIGCNSNTHPDFSSPSELSGQTSDIMDTFILQPALDNKLEAKAVKLLKSVNPKSRATSDAFLYRFASNYDDSVTAFVQYFGMLLSSVHQSISTAAMKMIYIMLNWCSAKSQLALVQADLIPLIIITLNPLSLPFTKAADIHTNLMKIVDWSLWLAIQYGLRQPEIINDNEQHTVQETALTKVLAPAETYICHLCVNRLSIIDGEQSEGFMELLTQLLRFSPYYQPTMEVVLHMPIVLTIPSRLTFFENDDSIWSFLSDTVDNQRDWNEKGGEARQMWKKVLRMLRMEGIEDVIEEKLRNDKNGSFGGVFLDGCNTLLQHSSHPHHPHPTTLFPSLVIAQLGRAQHRVRCGSDLEVVRKDSGQMESTRLFLLISKMLTKATRQFHPNLTRTSNRGRLHTRQTRPPSRLDPVALKSIFSCDSASDHFNTLSLCGGVDSGTIAGHLMKMSLDTPPDMHSPLRLHRQSSLTRINPRSVSAFGGLWVFGGRSEEKLLLSDVHAFARQPTRGNYPWLIESNLRFGRKQSELRAKRATCFSSVLA</sequence>
<name>A0ABQ9XS76_9EUKA</name>
<keyword evidence="2" id="KW-1185">Reference proteome</keyword>
<organism evidence="1 2">
    <name type="scientific">Blattamonas nauphoetae</name>
    <dbReference type="NCBI Taxonomy" id="2049346"/>
    <lineage>
        <taxon>Eukaryota</taxon>
        <taxon>Metamonada</taxon>
        <taxon>Preaxostyla</taxon>
        <taxon>Oxymonadida</taxon>
        <taxon>Blattamonas</taxon>
    </lineage>
</organism>